<protein>
    <recommendedName>
        <fullName evidence="2">ABC-type transport auxiliary lipoprotein component domain-containing protein</fullName>
    </recommendedName>
</protein>
<feature type="chain" id="PRO_5027657453" description="ABC-type transport auxiliary lipoprotein component domain-containing protein" evidence="1">
    <location>
        <begin position="20"/>
        <end position="184"/>
    </location>
</feature>
<keyword evidence="1" id="KW-0732">Signal</keyword>
<organism evidence="3">
    <name type="scientific">uncultured Sulfurovum sp</name>
    <dbReference type="NCBI Taxonomy" id="269237"/>
    <lineage>
        <taxon>Bacteria</taxon>
        <taxon>Pseudomonadati</taxon>
        <taxon>Campylobacterota</taxon>
        <taxon>Epsilonproteobacteria</taxon>
        <taxon>Campylobacterales</taxon>
        <taxon>Sulfurovaceae</taxon>
        <taxon>Sulfurovum</taxon>
        <taxon>environmental samples</taxon>
    </lineage>
</organism>
<dbReference type="InterPro" id="IPR005586">
    <property type="entry name" value="ABC_trans_aux"/>
</dbReference>
<dbReference type="SUPFAM" id="SSF159594">
    <property type="entry name" value="XCC0632-like"/>
    <property type="match status" value="1"/>
</dbReference>
<accession>A0A6S6SRU8</accession>
<evidence type="ECO:0000256" key="1">
    <source>
        <dbReference type="SAM" id="SignalP"/>
    </source>
</evidence>
<sequence>MKQLLLLSLLLLFTGCATKKFYTLGEELNIKPQTTYTQAINVVTVSIPKYLEEHKIVRQVSPYQIELLDKTYWLVPMEQKLTKILIEYLEQSMNNPNVHLYPWAGSHKSSTKVALHIKHFIASSKEVRLKANYKISHTDKRKEEVQYFETKIKSGKEVEAMMIAMEKAYLELLAQISATLIKNK</sequence>
<feature type="signal peptide" evidence="1">
    <location>
        <begin position="1"/>
        <end position="19"/>
    </location>
</feature>
<feature type="domain" description="ABC-type transport auxiliary lipoprotein component" evidence="2">
    <location>
        <begin position="22"/>
        <end position="176"/>
    </location>
</feature>
<dbReference type="Pfam" id="PF03886">
    <property type="entry name" value="ABC_trans_aux"/>
    <property type="match status" value="1"/>
</dbReference>
<dbReference type="PROSITE" id="PS51257">
    <property type="entry name" value="PROKAR_LIPOPROTEIN"/>
    <property type="match status" value="1"/>
</dbReference>
<proteinExistence type="predicted"/>
<gene>
    <name evidence="3" type="ORF">HELGO_WM4171</name>
</gene>
<reference evidence="3" key="1">
    <citation type="submission" date="2020-01" db="EMBL/GenBank/DDBJ databases">
        <authorList>
            <person name="Meier V. D."/>
            <person name="Meier V D."/>
        </authorList>
    </citation>
    <scope>NUCLEOTIDE SEQUENCE</scope>
    <source>
        <strain evidence="3">HLG_WM_MAG_05</strain>
    </source>
</reference>
<name>A0A6S6SRU8_9BACT</name>
<evidence type="ECO:0000313" key="3">
    <source>
        <dbReference type="EMBL" id="CAA6813219.1"/>
    </source>
</evidence>
<evidence type="ECO:0000259" key="2">
    <source>
        <dbReference type="Pfam" id="PF03886"/>
    </source>
</evidence>
<dbReference type="EMBL" id="CACVAU010000042">
    <property type="protein sequence ID" value="CAA6813219.1"/>
    <property type="molecule type" value="Genomic_DNA"/>
</dbReference>
<dbReference type="Gene3D" id="3.40.50.10610">
    <property type="entry name" value="ABC-type transport auxiliary lipoprotein component"/>
    <property type="match status" value="1"/>
</dbReference>
<dbReference type="AlphaFoldDB" id="A0A6S6SRU8"/>